<dbReference type="Proteomes" id="UP001597459">
    <property type="component" value="Unassembled WGS sequence"/>
</dbReference>
<organism evidence="1 2">
    <name type="scientific">Aquimarina hainanensis</name>
    <dbReference type="NCBI Taxonomy" id="1578017"/>
    <lineage>
        <taxon>Bacteria</taxon>
        <taxon>Pseudomonadati</taxon>
        <taxon>Bacteroidota</taxon>
        <taxon>Flavobacteriia</taxon>
        <taxon>Flavobacteriales</taxon>
        <taxon>Flavobacteriaceae</taxon>
        <taxon>Aquimarina</taxon>
    </lineage>
</organism>
<comment type="caution">
    <text evidence="1">The sequence shown here is derived from an EMBL/GenBank/DDBJ whole genome shotgun (WGS) entry which is preliminary data.</text>
</comment>
<dbReference type="Pfam" id="PF14054">
    <property type="entry name" value="DUF4249"/>
    <property type="match status" value="1"/>
</dbReference>
<accession>A0ABW5NDB3</accession>
<reference evidence="2" key="1">
    <citation type="journal article" date="2019" name="Int. J. Syst. Evol. Microbiol.">
        <title>The Global Catalogue of Microorganisms (GCM) 10K type strain sequencing project: providing services to taxonomists for standard genome sequencing and annotation.</title>
        <authorList>
            <consortium name="The Broad Institute Genomics Platform"/>
            <consortium name="The Broad Institute Genome Sequencing Center for Infectious Disease"/>
            <person name="Wu L."/>
            <person name="Ma J."/>
        </authorList>
    </citation>
    <scope>NUCLEOTIDE SEQUENCE [LARGE SCALE GENOMIC DNA]</scope>
    <source>
        <strain evidence="2">KCTC 42423</strain>
    </source>
</reference>
<keyword evidence="2" id="KW-1185">Reference proteome</keyword>
<gene>
    <name evidence="1" type="ORF">ACFSTE_19870</name>
</gene>
<proteinExistence type="predicted"/>
<dbReference type="RefSeq" id="WP_378255317.1">
    <property type="nucleotide sequence ID" value="NZ_JBHSJV010000001.1"/>
</dbReference>
<dbReference type="EMBL" id="JBHULX010000039">
    <property type="protein sequence ID" value="MFD2593106.1"/>
    <property type="molecule type" value="Genomic_DNA"/>
</dbReference>
<dbReference type="InterPro" id="IPR025345">
    <property type="entry name" value="DUF4249"/>
</dbReference>
<protein>
    <submittedName>
        <fullName evidence="1">DUF4249 domain-containing protein</fullName>
    </submittedName>
</protein>
<name>A0ABW5NDB3_9FLAO</name>
<evidence type="ECO:0000313" key="2">
    <source>
        <dbReference type="Proteomes" id="UP001597459"/>
    </source>
</evidence>
<evidence type="ECO:0000313" key="1">
    <source>
        <dbReference type="EMBL" id="MFD2593106.1"/>
    </source>
</evidence>
<sequence>MKNIQLFYGVLCIALICSSSCEKEVDLSDRLDIYGEKIVVFGFISPQEDTIKINVSKSFNRADQLGLEDTLLDDLLVKDAKVTIEGNGLRKELSYNPVRKKYMLPGTEFPIKEGQMYTLEVIVDGFQKVTAETTIPSMNTTILEPKFFSGGTYQTENVFFQIGDIPDQENYYIVFATDTYETSDGPSDGTERAISFGINSDMLDNFYSEISDEIYPSPKFLTDKRSPDGIIDFYGKALFTRNEGQKMRIKTYLYTVDKLYYDFHKLLSEYNPNHPFYEPSNFRSNVTNGIGVFSGYQLFEQSNVVVVQ</sequence>